<dbReference type="GO" id="GO:0071555">
    <property type="term" value="P:cell wall organization"/>
    <property type="evidence" value="ECO:0007669"/>
    <property type="project" value="UniProtKB-KW"/>
</dbReference>
<evidence type="ECO:0000256" key="13">
    <source>
        <dbReference type="ARBA" id="ARBA00044770"/>
    </source>
</evidence>
<dbReference type="InterPro" id="IPR012338">
    <property type="entry name" value="Beta-lactam/transpept-like"/>
</dbReference>
<dbReference type="GO" id="GO:0005886">
    <property type="term" value="C:plasma membrane"/>
    <property type="evidence" value="ECO:0007669"/>
    <property type="project" value="UniProtKB-SubCell"/>
</dbReference>
<keyword evidence="11" id="KW-0511">Multifunctional enzyme</keyword>
<dbReference type="InterPro" id="IPR001264">
    <property type="entry name" value="Glyco_trans_51"/>
</dbReference>
<evidence type="ECO:0000313" key="18">
    <source>
        <dbReference type="EMBL" id="EKD25204.1"/>
    </source>
</evidence>
<feature type="transmembrane region" description="Helical" evidence="15">
    <location>
        <begin position="35"/>
        <end position="54"/>
    </location>
</feature>
<accession>K1YIL5</accession>
<evidence type="ECO:0000256" key="8">
    <source>
        <dbReference type="ARBA" id="ARBA00022960"/>
    </source>
</evidence>
<evidence type="ECO:0000256" key="5">
    <source>
        <dbReference type="ARBA" id="ARBA00022676"/>
    </source>
</evidence>
<evidence type="ECO:0000256" key="7">
    <source>
        <dbReference type="ARBA" id="ARBA00022801"/>
    </source>
</evidence>
<dbReference type="Pfam" id="PF00912">
    <property type="entry name" value="Transgly"/>
    <property type="match status" value="1"/>
</dbReference>
<feature type="domain" description="Penicillin-binding protein transpeptidase" evidence="16">
    <location>
        <begin position="441"/>
        <end position="694"/>
    </location>
</feature>
<keyword evidence="4" id="KW-0645">Protease</keyword>
<sequence length="1074" mass="120078">MSYFNQKRLYSPNFSTGSHTSSYNQSRHPNTKKKVLFWLLATFIFFVVVFGFWFTRNILIGLPDVSKINDMIFNEATLIEDRNGEVLYKLFEENREYVWYSGINLNMINAIVALEDQRYREHNGLDAMGMIRAAFSAVLNPGSRLQWASTIPQQLVRNLLLTKDRKLIRKIKEILLTSKLSGVLEKTIHKENGDLSNAELRKEMKNRTLELYLNYISFGNNAFGVEAASKTYFDKSAKDLTVLEASILASIPKGPSLYNPYKNRDLVVGEFIVKDRYGNPVLFSGDVQTMVTEKFTQILNNADLSNKKSNNAVVKFIGGIWSFTINISGTALDVKYINGRKDLALDRMYEDGYITEQELKDAIIQGINYIFRRNTFPIKAPHFVQWVIEELEKTYGSGTLSKGWFIVKTTLDLKIQQVAEEAILSNNAVLQDNGANNSSMIYLDTKNGDVLAYVGSIDYFNTAIKGQNDMVRRPRQTGSSIKPLIYALALEKLPLTLDTPIYDIPFKIWVDQPNNADDKFEGILPLKKALGHSRNIPSAKIFTALGGEVIAKPFLKSLGLNWISDNVEYWYPLALWAAEVTMLDFASAYSNLTTSTPAVVNPILEVRSRDGSILYQKTGQNLKIQIIKPGIISLIWKILSDTANRIPGWENKFTVSGLTYALKTWTSNAKTDRWNRARDGWLAAYTPSKVMMFRAGNADGTPMNVNAFGWTIHAAPVKKIFSWLLKNNYISNEVIPEVDLTSVSISKISGKAAGPNTPANLVVSTLKYKNSPWLAVDEWATPITFDGMCNGMVSPYTAPSDIKNGYLITPTTFMSNGMDLAEITQRWKDSTAFISGGKSSINSALSGKVTYTYNNIFVQAPVQMCPGRDERPDTNIQVSLSIPSSNATINSQFTVSYAINGPKNIRKVLVLLNKQQIWSFEYPQWNTKSITDTKQVTITWTGFKNGNYMLELVAFDFAGFSNKTSTQVTLALGSTPTPPPPVPAEDTSAPTINTSAIKVSKNADSTYTVIIPLQDVTAVISWNITRNWVQLYEFKNSIATADFQIDVLGPVVVTAQDPAGNKLNQTIDLTTYLK</sequence>
<evidence type="ECO:0000256" key="4">
    <source>
        <dbReference type="ARBA" id="ARBA00022670"/>
    </source>
</evidence>
<keyword evidence="2" id="KW-1003">Cell membrane</keyword>
<proteinExistence type="predicted"/>
<dbReference type="InterPro" id="IPR023346">
    <property type="entry name" value="Lysozyme-like_dom_sf"/>
</dbReference>
<keyword evidence="3" id="KW-0121">Carboxypeptidase</keyword>
<dbReference type="GO" id="GO:0008658">
    <property type="term" value="F:penicillin binding"/>
    <property type="evidence" value="ECO:0007669"/>
    <property type="project" value="InterPro"/>
</dbReference>
<dbReference type="EMBL" id="AMFJ01036111">
    <property type="protein sequence ID" value="EKD25204.1"/>
    <property type="molecule type" value="Genomic_DNA"/>
</dbReference>
<dbReference type="GO" id="GO:0030288">
    <property type="term" value="C:outer membrane-bounded periplasmic space"/>
    <property type="evidence" value="ECO:0007669"/>
    <property type="project" value="TreeGrafter"/>
</dbReference>
<comment type="subcellular location">
    <subcellularLocation>
        <location evidence="1">Cell membrane</location>
    </subcellularLocation>
</comment>
<keyword evidence="8" id="KW-0133">Cell shape</keyword>
<dbReference type="Pfam" id="PF00905">
    <property type="entry name" value="Transpeptidase"/>
    <property type="match status" value="1"/>
</dbReference>
<dbReference type="GO" id="GO:0009252">
    <property type="term" value="P:peptidoglycan biosynthetic process"/>
    <property type="evidence" value="ECO:0007669"/>
    <property type="project" value="UniProtKB-KW"/>
</dbReference>
<dbReference type="InterPro" id="IPR036950">
    <property type="entry name" value="PBP_transglycosylase"/>
</dbReference>
<keyword evidence="9" id="KW-0573">Peptidoglycan synthesis</keyword>
<keyword evidence="5" id="KW-0328">Glycosyltransferase</keyword>
<evidence type="ECO:0000256" key="9">
    <source>
        <dbReference type="ARBA" id="ARBA00022984"/>
    </source>
</evidence>
<keyword evidence="7" id="KW-0378">Hydrolase</keyword>
<dbReference type="AlphaFoldDB" id="K1YIL5"/>
<dbReference type="PANTHER" id="PTHR32282">
    <property type="entry name" value="BINDING PROTEIN TRANSPEPTIDASE, PUTATIVE-RELATED"/>
    <property type="match status" value="1"/>
</dbReference>
<evidence type="ECO:0000256" key="11">
    <source>
        <dbReference type="ARBA" id="ARBA00023268"/>
    </source>
</evidence>
<dbReference type="GO" id="GO:0006508">
    <property type="term" value="P:proteolysis"/>
    <property type="evidence" value="ECO:0007669"/>
    <property type="project" value="UniProtKB-KW"/>
</dbReference>
<dbReference type="SUPFAM" id="SSF53955">
    <property type="entry name" value="Lysozyme-like"/>
    <property type="match status" value="1"/>
</dbReference>
<gene>
    <name evidence="18" type="ORF">ACD_80C00104G0002</name>
</gene>
<reference evidence="18" key="1">
    <citation type="journal article" date="2012" name="Science">
        <title>Fermentation, hydrogen, and sulfur metabolism in multiple uncultivated bacterial phyla.</title>
        <authorList>
            <person name="Wrighton K.C."/>
            <person name="Thomas B.C."/>
            <person name="Sharon I."/>
            <person name="Miller C.S."/>
            <person name="Castelle C.J."/>
            <person name="VerBerkmoes N.C."/>
            <person name="Wilkins M.J."/>
            <person name="Hettich R.L."/>
            <person name="Lipton M.S."/>
            <person name="Williams K.H."/>
            <person name="Long P.E."/>
            <person name="Banfield J.F."/>
        </authorList>
    </citation>
    <scope>NUCLEOTIDE SEQUENCE [LARGE SCALE GENOMIC DNA]</scope>
</reference>
<keyword evidence="15" id="KW-1133">Transmembrane helix</keyword>
<dbReference type="EC" id="2.4.99.28" evidence="13"/>
<evidence type="ECO:0000259" key="17">
    <source>
        <dbReference type="Pfam" id="PF00912"/>
    </source>
</evidence>
<keyword evidence="6" id="KW-0808">Transferase</keyword>
<dbReference type="InterPro" id="IPR001460">
    <property type="entry name" value="PCN-bd_Tpept"/>
</dbReference>
<evidence type="ECO:0000256" key="1">
    <source>
        <dbReference type="ARBA" id="ARBA00004236"/>
    </source>
</evidence>
<evidence type="ECO:0000256" key="10">
    <source>
        <dbReference type="ARBA" id="ARBA00023136"/>
    </source>
</evidence>
<comment type="caution">
    <text evidence="18">The sequence shown here is derived from an EMBL/GenBank/DDBJ whole genome shotgun (WGS) entry which is preliminary data.</text>
</comment>
<dbReference type="InterPro" id="IPR050396">
    <property type="entry name" value="Glycosyltr_51/Transpeptidase"/>
</dbReference>
<evidence type="ECO:0000256" key="12">
    <source>
        <dbReference type="ARBA" id="ARBA00023316"/>
    </source>
</evidence>
<dbReference type="Gene3D" id="3.40.710.10">
    <property type="entry name" value="DD-peptidase/beta-lactamase superfamily"/>
    <property type="match status" value="1"/>
</dbReference>
<evidence type="ECO:0000259" key="16">
    <source>
        <dbReference type="Pfam" id="PF00905"/>
    </source>
</evidence>
<evidence type="ECO:0000256" key="14">
    <source>
        <dbReference type="ARBA" id="ARBA00049902"/>
    </source>
</evidence>
<dbReference type="GO" id="GO:0004180">
    <property type="term" value="F:carboxypeptidase activity"/>
    <property type="evidence" value="ECO:0007669"/>
    <property type="project" value="UniProtKB-KW"/>
</dbReference>
<dbReference type="SUPFAM" id="SSF56601">
    <property type="entry name" value="beta-lactamase/transpeptidase-like"/>
    <property type="match status" value="1"/>
</dbReference>
<evidence type="ECO:0000256" key="15">
    <source>
        <dbReference type="SAM" id="Phobius"/>
    </source>
</evidence>
<protein>
    <recommendedName>
        <fullName evidence="13">peptidoglycan glycosyltransferase</fullName>
        <ecNumber evidence="13">2.4.99.28</ecNumber>
    </recommendedName>
</protein>
<name>K1YIL5_9BACT</name>
<dbReference type="GO" id="GO:0008955">
    <property type="term" value="F:peptidoglycan glycosyltransferase activity"/>
    <property type="evidence" value="ECO:0007669"/>
    <property type="project" value="UniProtKB-EC"/>
</dbReference>
<evidence type="ECO:0000256" key="3">
    <source>
        <dbReference type="ARBA" id="ARBA00022645"/>
    </source>
</evidence>
<dbReference type="PANTHER" id="PTHR32282:SF11">
    <property type="entry name" value="PENICILLIN-BINDING PROTEIN 1B"/>
    <property type="match status" value="1"/>
</dbReference>
<organism evidence="18">
    <name type="scientific">uncultured bacterium</name>
    <name type="common">gcode 4</name>
    <dbReference type="NCBI Taxonomy" id="1234023"/>
    <lineage>
        <taxon>Bacteria</taxon>
        <taxon>environmental samples</taxon>
    </lineage>
</organism>
<keyword evidence="10 15" id="KW-0472">Membrane</keyword>
<keyword evidence="12" id="KW-0961">Cell wall biogenesis/degradation</keyword>
<comment type="catalytic activity">
    <reaction evidence="14">
        <text>[GlcNAc-(1-&gt;4)-Mur2Ac(oyl-L-Ala-gamma-D-Glu-L-Lys-D-Ala-D-Ala)](n)-di-trans,octa-cis-undecaprenyl diphosphate + beta-D-GlcNAc-(1-&gt;4)-Mur2Ac(oyl-L-Ala-gamma-D-Glu-L-Lys-D-Ala-D-Ala)-di-trans,octa-cis-undecaprenyl diphosphate = [GlcNAc-(1-&gt;4)-Mur2Ac(oyl-L-Ala-gamma-D-Glu-L-Lys-D-Ala-D-Ala)](n+1)-di-trans,octa-cis-undecaprenyl diphosphate + di-trans,octa-cis-undecaprenyl diphosphate + H(+)</text>
        <dbReference type="Rhea" id="RHEA:23708"/>
        <dbReference type="Rhea" id="RHEA-COMP:9602"/>
        <dbReference type="Rhea" id="RHEA-COMP:9603"/>
        <dbReference type="ChEBI" id="CHEBI:15378"/>
        <dbReference type="ChEBI" id="CHEBI:58405"/>
        <dbReference type="ChEBI" id="CHEBI:60033"/>
        <dbReference type="ChEBI" id="CHEBI:78435"/>
        <dbReference type="EC" id="2.4.99.28"/>
    </reaction>
</comment>
<evidence type="ECO:0000256" key="2">
    <source>
        <dbReference type="ARBA" id="ARBA00022475"/>
    </source>
</evidence>
<dbReference type="GO" id="GO:0008360">
    <property type="term" value="P:regulation of cell shape"/>
    <property type="evidence" value="ECO:0007669"/>
    <property type="project" value="UniProtKB-KW"/>
</dbReference>
<dbReference type="Gene3D" id="1.10.3810.10">
    <property type="entry name" value="Biosynthetic peptidoglycan transglycosylase-like"/>
    <property type="match status" value="1"/>
</dbReference>
<evidence type="ECO:0000256" key="6">
    <source>
        <dbReference type="ARBA" id="ARBA00022679"/>
    </source>
</evidence>
<feature type="domain" description="Glycosyl transferase family 51" evidence="17">
    <location>
        <begin position="84"/>
        <end position="265"/>
    </location>
</feature>
<keyword evidence="15" id="KW-0812">Transmembrane</keyword>